<feature type="transmembrane region" description="Helical" evidence="1">
    <location>
        <begin position="29"/>
        <end position="49"/>
    </location>
</feature>
<evidence type="ECO:0000313" key="2">
    <source>
        <dbReference type="EMBL" id="MEE1672504.1"/>
    </source>
</evidence>
<dbReference type="InterPro" id="IPR010266">
    <property type="entry name" value="NnrS"/>
</dbReference>
<keyword evidence="3" id="KW-1185">Reference proteome</keyword>
<reference evidence="2 3" key="2">
    <citation type="submission" date="2023-12" db="EMBL/GenBank/DDBJ databases">
        <authorList>
            <consortium name="Cladostephus spongiosus"/>
            <person name="Lorente B."/>
            <person name="Cabral C."/>
            <person name="Frias J."/>
            <person name="Faria J."/>
            <person name="Toubarro D."/>
        </authorList>
    </citation>
    <scope>NUCLEOTIDE SEQUENCE [LARGE SCALE GENOMIC DNA]</scope>
    <source>
        <strain evidence="2 3">ZMCS4</strain>
    </source>
</reference>
<protein>
    <submittedName>
        <fullName evidence="2">NnrS family protein</fullName>
    </submittedName>
</protein>
<dbReference type="EMBL" id="JAYDYW010000002">
    <property type="protein sequence ID" value="MEE1672504.1"/>
    <property type="molecule type" value="Genomic_DNA"/>
</dbReference>
<feature type="transmembrane region" description="Helical" evidence="1">
    <location>
        <begin position="99"/>
        <end position="116"/>
    </location>
</feature>
<sequence length="399" mass="43719">MIKIAEPDSNNSPQHWHQHPLLELAFRPFFLLAALSSAFSIALWVLLLNGHMLIGFSGLSPQVWHAHEMLVGFGTTVAVGFILTAVQTWTGQPSIKGKALAGLVLLWCFTRIAFYINTAESAILASVFQGLWWFAVVVIYSKLVFAAQNRRNYIFIALLSVMGLLNLAILANDLLANTGLALHLTRAMVLLFTIMMALVGGRVIPFFTVRGAQTAAIECPPWINRLVGPLAIVTTAVFIANHFVNTYHLVPLSLMLLGLLHILRLAYWRSINTLKVPLLWSLHISYLLMALGLITLGASYYIASLSFSNALHIITIGAIGLMIFAMMSRVSLGHTGRTLAIKPVISAAFILLIAATLIRAFLPLADALLAWNVSAGLWIITSLIFLAVYLPILSTKRQS</sequence>
<feature type="transmembrane region" description="Helical" evidence="1">
    <location>
        <begin position="153"/>
        <end position="171"/>
    </location>
</feature>
<evidence type="ECO:0000256" key="1">
    <source>
        <dbReference type="SAM" id="Phobius"/>
    </source>
</evidence>
<dbReference type="Proteomes" id="UP001310248">
    <property type="component" value="Unassembled WGS sequence"/>
</dbReference>
<name>A0ABU7G020_9ALTE</name>
<keyword evidence="1" id="KW-0812">Transmembrane</keyword>
<feature type="transmembrane region" description="Helical" evidence="1">
    <location>
        <begin position="69"/>
        <end position="87"/>
    </location>
</feature>
<accession>A0ABU7G020</accession>
<organism evidence="2 3">
    <name type="scientific">Agarivorans aestuarii</name>
    <dbReference type="NCBI Taxonomy" id="1563703"/>
    <lineage>
        <taxon>Bacteria</taxon>
        <taxon>Pseudomonadati</taxon>
        <taxon>Pseudomonadota</taxon>
        <taxon>Gammaproteobacteria</taxon>
        <taxon>Alteromonadales</taxon>
        <taxon>Alteromonadaceae</taxon>
        <taxon>Agarivorans</taxon>
    </lineage>
</organism>
<feature type="transmembrane region" description="Helical" evidence="1">
    <location>
        <begin position="249"/>
        <end position="267"/>
    </location>
</feature>
<feature type="transmembrane region" description="Helical" evidence="1">
    <location>
        <begin position="122"/>
        <end position="141"/>
    </location>
</feature>
<dbReference type="Pfam" id="PF05940">
    <property type="entry name" value="NnrS"/>
    <property type="match status" value="1"/>
</dbReference>
<feature type="transmembrane region" description="Helical" evidence="1">
    <location>
        <begin position="279"/>
        <end position="303"/>
    </location>
</feature>
<feature type="transmembrane region" description="Helical" evidence="1">
    <location>
        <begin position="309"/>
        <end position="327"/>
    </location>
</feature>
<keyword evidence="1" id="KW-1133">Transmembrane helix</keyword>
<gene>
    <name evidence="2" type="ORF">SNR37_001833</name>
</gene>
<feature type="transmembrane region" description="Helical" evidence="1">
    <location>
        <begin position="368"/>
        <end position="390"/>
    </location>
</feature>
<comment type="caution">
    <text evidence="2">The sequence shown here is derived from an EMBL/GenBank/DDBJ whole genome shotgun (WGS) entry which is preliminary data.</text>
</comment>
<feature type="transmembrane region" description="Helical" evidence="1">
    <location>
        <begin position="222"/>
        <end position="243"/>
    </location>
</feature>
<feature type="transmembrane region" description="Helical" evidence="1">
    <location>
        <begin position="183"/>
        <end position="201"/>
    </location>
</feature>
<feature type="transmembrane region" description="Helical" evidence="1">
    <location>
        <begin position="339"/>
        <end position="362"/>
    </location>
</feature>
<evidence type="ECO:0000313" key="3">
    <source>
        <dbReference type="Proteomes" id="UP001310248"/>
    </source>
</evidence>
<keyword evidence="1" id="KW-0472">Membrane</keyword>
<dbReference type="RefSeq" id="WP_329773888.1">
    <property type="nucleotide sequence ID" value="NZ_JAYDYW010000002.1"/>
</dbReference>
<proteinExistence type="predicted"/>
<reference evidence="3" key="1">
    <citation type="submission" date="2023-07" db="EMBL/GenBank/DDBJ databases">
        <title>Draft genome sequence of Agarivorans aestuarii strain ZMCS4, a CAZymes producing bacteria isolated from the marine brown algae Clodostephus spongiosus.</title>
        <authorList>
            <person name="Lorente B."/>
            <person name="Cabral C."/>
            <person name="Frias J."/>
            <person name="Faria J."/>
            <person name="Toubarro D."/>
        </authorList>
    </citation>
    <scope>NUCLEOTIDE SEQUENCE [LARGE SCALE GENOMIC DNA]</scope>
    <source>
        <strain evidence="3">ZMCS4</strain>
    </source>
</reference>